<feature type="compositionally biased region" description="Basic and acidic residues" evidence="1">
    <location>
        <begin position="1"/>
        <end position="10"/>
    </location>
</feature>
<feature type="compositionally biased region" description="Acidic residues" evidence="1">
    <location>
        <begin position="12"/>
        <end position="33"/>
    </location>
</feature>
<name>A0A914YY80_9BILA</name>
<protein>
    <submittedName>
        <fullName evidence="4">UAS domain-containing protein</fullName>
    </submittedName>
</protein>
<dbReference type="PANTHER" id="PTHR23322:SF6">
    <property type="entry name" value="UBX DOMAIN-CONTAINING PROTEIN 7"/>
    <property type="match status" value="1"/>
</dbReference>
<dbReference type="GO" id="GO:0043161">
    <property type="term" value="P:proteasome-mediated ubiquitin-dependent protein catabolic process"/>
    <property type="evidence" value="ECO:0007669"/>
    <property type="project" value="TreeGrafter"/>
</dbReference>
<accession>A0A914YY80</accession>
<dbReference type="PANTHER" id="PTHR23322">
    <property type="entry name" value="FAS-ASSOCIATED PROTEIN"/>
    <property type="match status" value="1"/>
</dbReference>
<dbReference type="Gene3D" id="3.40.30.10">
    <property type="entry name" value="Glutaredoxin"/>
    <property type="match status" value="1"/>
</dbReference>
<evidence type="ECO:0000313" key="4">
    <source>
        <dbReference type="WBParaSite" id="PSU_v2.g5057.t1"/>
    </source>
</evidence>
<keyword evidence="3" id="KW-1185">Reference proteome</keyword>
<dbReference type="CDD" id="cd02958">
    <property type="entry name" value="UAS"/>
    <property type="match status" value="1"/>
</dbReference>
<organism evidence="3 4">
    <name type="scientific">Panagrolaimus superbus</name>
    <dbReference type="NCBI Taxonomy" id="310955"/>
    <lineage>
        <taxon>Eukaryota</taxon>
        <taxon>Metazoa</taxon>
        <taxon>Ecdysozoa</taxon>
        <taxon>Nematoda</taxon>
        <taxon>Chromadorea</taxon>
        <taxon>Rhabditida</taxon>
        <taxon>Tylenchina</taxon>
        <taxon>Panagrolaimomorpha</taxon>
        <taxon>Panagrolaimoidea</taxon>
        <taxon>Panagrolaimidae</taxon>
        <taxon>Panagrolaimus</taxon>
    </lineage>
</organism>
<dbReference type="GO" id="GO:0043130">
    <property type="term" value="F:ubiquitin binding"/>
    <property type="evidence" value="ECO:0007669"/>
    <property type="project" value="TreeGrafter"/>
</dbReference>
<reference evidence="4" key="1">
    <citation type="submission" date="2022-11" db="UniProtKB">
        <authorList>
            <consortium name="WormBaseParasite"/>
        </authorList>
    </citation>
    <scope>IDENTIFICATION</scope>
</reference>
<dbReference type="SMART" id="SM00594">
    <property type="entry name" value="UAS"/>
    <property type="match status" value="1"/>
</dbReference>
<feature type="region of interest" description="Disordered" evidence="1">
    <location>
        <begin position="1"/>
        <end position="54"/>
    </location>
</feature>
<evidence type="ECO:0000259" key="2">
    <source>
        <dbReference type="SMART" id="SM00594"/>
    </source>
</evidence>
<feature type="domain" description="UAS" evidence="2">
    <location>
        <begin position="112"/>
        <end position="231"/>
    </location>
</feature>
<dbReference type="InterPro" id="IPR006577">
    <property type="entry name" value="UAS"/>
</dbReference>
<dbReference type="GO" id="GO:0005634">
    <property type="term" value="C:nucleus"/>
    <property type="evidence" value="ECO:0007669"/>
    <property type="project" value="TreeGrafter"/>
</dbReference>
<evidence type="ECO:0000313" key="3">
    <source>
        <dbReference type="Proteomes" id="UP000887577"/>
    </source>
</evidence>
<evidence type="ECO:0000256" key="1">
    <source>
        <dbReference type="SAM" id="MobiDB-lite"/>
    </source>
</evidence>
<dbReference type="WBParaSite" id="PSU_v2.g5057.t1">
    <property type="protein sequence ID" value="PSU_v2.g5057.t1"/>
    <property type="gene ID" value="PSU_v2.g5057"/>
</dbReference>
<dbReference type="AlphaFoldDB" id="A0A914YY80"/>
<proteinExistence type="predicted"/>
<feature type="compositionally biased region" description="Polar residues" evidence="1">
    <location>
        <begin position="37"/>
        <end position="48"/>
    </location>
</feature>
<dbReference type="Pfam" id="PF13899">
    <property type="entry name" value="Thioredoxin_7"/>
    <property type="match status" value="1"/>
</dbReference>
<dbReference type="InterPro" id="IPR050730">
    <property type="entry name" value="UBX_domain-protein"/>
</dbReference>
<dbReference type="Proteomes" id="UP000887577">
    <property type="component" value="Unplaced"/>
</dbReference>
<dbReference type="SUPFAM" id="SSF52833">
    <property type="entry name" value="Thioredoxin-like"/>
    <property type="match status" value="1"/>
</dbReference>
<dbReference type="InterPro" id="IPR036249">
    <property type="entry name" value="Thioredoxin-like_sf"/>
</dbReference>
<sequence length="273" mass="31538">MGSRDDRSYDSSDADDEVSDLSSIDDEYSDNEDIQVAPSSSSNQNNAESDVRQPLARVTGTLIPENFHNTWRSQVTPSKNDGFQPITDYREVIRQQERELDAARAPKKKEDPIERLFKPPRELMFLGTWERARDSAQANKTWLLVNLQKNSEFACACLNRDIWRNDIVKEIVKGNFLLWQAGDDSSDCQRISAYYNIQTFPTIMVVDPRTGERVQFIRRFKNSDTFIEDLTDFLGLFPDFETYDESVFLKYNTGKSKVAEECERIAQQEADKK</sequence>